<dbReference type="PROSITE" id="PS51698">
    <property type="entry name" value="U_BOX"/>
    <property type="match status" value="1"/>
</dbReference>
<dbReference type="PANTHER" id="PTHR43995">
    <property type="entry name" value="PRE-MRNA-PROCESSING FACTOR 19"/>
    <property type="match status" value="1"/>
</dbReference>
<evidence type="ECO:0000256" key="11">
    <source>
        <dbReference type="ARBA" id="ARBA00023187"/>
    </source>
</evidence>
<dbReference type="PANTHER" id="PTHR43995:SF1">
    <property type="entry name" value="PRE-MRNA-PROCESSING FACTOR 19"/>
    <property type="match status" value="1"/>
</dbReference>
<dbReference type="AlphaFoldDB" id="A0A367YI75"/>
<dbReference type="Gene3D" id="3.30.40.10">
    <property type="entry name" value="Zinc/RING finger domain, C3HC4 (zinc finger)"/>
    <property type="match status" value="1"/>
</dbReference>
<evidence type="ECO:0000256" key="6">
    <source>
        <dbReference type="ARBA" id="ARBA00022679"/>
    </source>
</evidence>
<dbReference type="FunFam" id="3.30.40.10:FF:000027">
    <property type="entry name" value="Pre-mRNA-processing factor 19, putative"/>
    <property type="match status" value="1"/>
</dbReference>
<dbReference type="SUPFAM" id="SSF57850">
    <property type="entry name" value="RING/U-box"/>
    <property type="match status" value="1"/>
</dbReference>
<dbReference type="InterPro" id="IPR038959">
    <property type="entry name" value="Prp19"/>
</dbReference>
<accession>A0A367YI75</accession>
<evidence type="ECO:0000256" key="14">
    <source>
        <dbReference type="RuleBase" id="RU367101"/>
    </source>
</evidence>
<evidence type="ECO:0000256" key="3">
    <source>
        <dbReference type="ARBA" id="ARBA00006388"/>
    </source>
</evidence>
<evidence type="ECO:0000259" key="15">
    <source>
        <dbReference type="PROSITE" id="PS51698"/>
    </source>
</evidence>
<keyword evidence="6 14" id="KW-0808">Transferase</keyword>
<dbReference type="Pfam" id="PF04564">
    <property type="entry name" value="U-box"/>
    <property type="match status" value="1"/>
</dbReference>
<dbReference type="OrthoDB" id="687049at2759"/>
<dbReference type="InterPro" id="IPR003613">
    <property type="entry name" value="Ubox_domain"/>
</dbReference>
<evidence type="ECO:0000256" key="4">
    <source>
        <dbReference type="ARBA" id="ARBA00022574"/>
    </source>
</evidence>
<proteinExistence type="inferred from homology"/>
<comment type="similarity">
    <text evidence="3 14">Belongs to the WD repeat PRP19 family.</text>
</comment>
<keyword evidence="10 14" id="KW-0833">Ubl conjugation pathway</keyword>
<dbReference type="InterPro" id="IPR013915">
    <property type="entry name" value="Prp19_cc"/>
</dbReference>
<evidence type="ECO:0000256" key="1">
    <source>
        <dbReference type="ARBA" id="ARBA00004123"/>
    </source>
</evidence>
<keyword evidence="7 14" id="KW-0747">Spliceosome</keyword>
<keyword evidence="11 14" id="KW-0508">mRNA splicing</keyword>
<keyword evidence="4" id="KW-0853">WD repeat</keyword>
<comment type="subunit">
    <text evidence="14">Homotetramer.</text>
</comment>
<dbReference type="GO" id="GO:0005737">
    <property type="term" value="C:cytoplasm"/>
    <property type="evidence" value="ECO:0007669"/>
    <property type="project" value="TreeGrafter"/>
</dbReference>
<evidence type="ECO:0000256" key="8">
    <source>
        <dbReference type="ARBA" id="ARBA00022737"/>
    </source>
</evidence>
<protein>
    <recommendedName>
        <fullName evidence="14">Pre-mRNA-processing factor 19</fullName>
        <ecNumber evidence="14">2.3.2.27</ecNumber>
    </recommendedName>
</protein>
<dbReference type="CDD" id="cd16656">
    <property type="entry name" value="RING-Ubox_PRP19"/>
    <property type="match status" value="1"/>
</dbReference>
<dbReference type="InterPro" id="IPR036322">
    <property type="entry name" value="WD40_repeat_dom_sf"/>
</dbReference>
<dbReference type="SUPFAM" id="SSF50978">
    <property type="entry name" value="WD40 repeat-like"/>
    <property type="match status" value="1"/>
</dbReference>
<dbReference type="InterPro" id="IPR055340">
    <property type="entry name" value="RING-Ubox_PRP19"/>
</dbReference>
<evidence type="ECO:0000313" key="16">
    <source>
        <dbReference type="EMBL" id="RCK64682.1"/>
    </source>
</evidence>
<dbReference type="STRING" id="5486.A0A367YI75"/>
<organism evidence="16 17">
    <name type="scientific">Candida viswanathii</name>
    <dbReference type="NCBI Taxonomy" id="5486"/>
    <lineage>
        <taxon>Eukaryota</taxon>
        <taxon>Fungi</taxon>
        <taxon>Dikarya</taxon>
        <taxon>Ascomycota</taxon>
        <taxon>Saccharomycotina</taxon>
        <taxon>Pichiomycetes</taxon>
        <taxon>Debaryomycetaceae</taxon>
        <taxon>Candida/Lodderomyces clade</taxon>
        <taxon>Candida</taxon>
    </lineage>
</organism>
<keyword evidence="17" id="KW-1185">Reference proteome</keyword>
<evidence type="ECO:0000256" key="5">
    <source>
        <dbReference type="ARBA" id="ARBA00022664"/>
    </source>
</evidence>
<dbReference type="GO" id="GO:0071006">
    <property type="term" value="C:U2-type catalytic step 1 spliceosome"/>
    <property type="evidence" value="ECO:0007669"/>
    <property type="project" value="TreeGrafter"/>
</dbReference>
<evidence type="ECO:0000256" key="10">
    <source>
        <dbReference type="ARBA" id="ARBA00022786"/>
    </source>
</evidence>
<name>A0A367YI75_9ASCO</name>
<dbReference type="InterPro" id="IPR015943">
    <property type="entry name" value="WD40/YVTN_repeat-like_dom_sf"/>
</dbReference>
<sequence>MICSISGEPAKEPVVSPKSGAIFDKKHIVNYISTSGTDPITDEPLSEPDLIPLKTTESTTPITNVPTPSNTSIPALLSTFQNEWDAVILEVFTLRKQLQRAREELSVALYKQDAAINVAAKAIRERDEAKEALEQLSLALSVRNEPMEDGEEEAVVEDSKAGLEKIERAKDELFKLHKAQKVKFPFDVDTVVKLGAPTKKDVFEGEKVSLYAYNREVNTIVGVGRDGVIKQSITDGVISNFETPDAKLVAVSSNGVIAAVSKDSITFSNSVASIGISGKPVQIIPHPSLDIFVVLTSENWMVVNSSSVLARRKQVLSLAALHQDGEILAAQVGGEIHLFSVISGDQLGTFNIDHSNITKIEFASNGYWLLVLSGTKSKSTVQVFDLRKATEAHKLEFNEAVSNFIIDPTTSVLVTFSKKKYTVSRYVKKTKSWNQGESQNLDASFNSTHVELATTANDILDSKPIEVFAVDLKKNTLVYSELSK</sequence>
<dbReference type="EC" id="2.3.2.27" evidence="14"/>
<evidence type="ECO:0000313" key="17">
    <source>
        <dbReference type="Proteomes" id="UP000253472"/>
    </source>
</evidence>
<feature type="domain" description="U-box" evidence="15">
    <location>
        <begin position="1"/>
        <end position="70"/>
    </location>
</feature>
<gene>
    <name evidence="16" type="primary">prp19_0</name>
    <name evidence="16" type="ORF">Cantr_00429</name>
</gene>
<dbReference type="Gene3D" id="2.130.10.10">
    <property type="entry name" value="YVTN repeat-like/Quinoprotein amine dehydrogenase"/>
    <property type="match status" value="1"/>
</dbReference>
<dbReference type="GO" id="GO:0006281">
    <property type="term" value="P:DNA repair"/>
    <property type="evidence" value="ECO:0007669"/>
    <property type="project" value="UniProtKB-KW"/>
</dbReference>
<dbReference type="Proteomes" id="UP000253472">
    <property type="component" value="Unassembled WGS sequence"/>
</dbReference>
<keyword evidence="5 14" id="KW-0507">mRNA processing</keyword>
<dbReference type="GO" id="GO:0000974">
    <property type="term" value="C:Prp19 complex"/>
    <property type="evidence" value="ECO:0007669"/>
    <property type="project" value="UniProtKB-UniRule"/>
</dbReference>
<keyword evidence="12 14" id="KW-0234">DNA repair</keyword>
<dbReference type="SMART" id="SM00504">
    <property type="entry name" value="Ubox"/>
    <property type="match status" value="1"/>
</dbReference>
<comment type="pathway">
    <text evidence="2 14">Protein modification; protein ubiquitination.</text>
</comment>
<dbReference type="InterPro" id="IPR013083">
    <property type="entry name" value="Znf_RING/FYVE/PHD"/>
</dbReference>
<dbReference type="UniPathway" id="UPA00143"/>
<comment type="subcellular location">
    <subcellularLocation>
        <location evidence="1 14">Nucleus</location>
    </subcellularLocation>
</comment>
<evidence type="ECO:0000256" key="2">
    <source>
        <dbReference type="ARBA" id="ARBA00004906"/>
    </source>
</evidence>
<reference evidence="16 17" key="1">
    <citation type="submission" date="2018-06" db="EMBL/GenBank/DDBJ databases">
        <title>Whole genome sequencing of Candida tropicalis (genome annotated by CSBL at Korea University).</title>
        <authorList>
            <person name="Ahn J."/>
        </authorList>
    </citation>
    <scope>NUCLEOTIDE SEQUENCE [LARGE SCALE GENOMIC DNA]</scope>
    <source>
        <strain evidence="16 17">ATCC 20962</strain>
    </source>
</reference>
<keyword evidence="8" id="KW-0677">Repeat</keyword>
<keyword evidence="9 14" id="KW-0227">DNA damage</keyword>
<evidence type="ECO:0000256" key="12">
    <source>
        <dbReference type="ARBA" id="ARBA00023204"/>
    </source>
</evidence>
<dbReference type="EMBL" id="QLNQ01000022">
    <property type="protein sequence ID" value="RCK64682.1"/>
    <property type="molecule type" value="Genomic_DNA"/>
</dbReference>
<comment type="caution">
    <text evidence="16">The sequence shown here is derived from an EMBL/GenBank/DDBJ whole genome shotgun (WGS) entry which is preliminary data.</text>
</comment>
<evidence type="ECO:0000256" key="13">
    <source>
        <dbReference type="ARBA" id="ARBA00023242"/>
    </source>
</evidence>
<evidence type="ECO:0000256" key="9">
    <source>
        <dbReference type="ARBA" id="ARBA00022763"/>
    </source>
</evidence>
<dbReference type="GO" id="GO:0000398">
    <property type="term" value="P:mRNA splicing, via spliceosome"/>
    <property type="evidence" value="ECO:0007669"/>
    <property type="project" value="InterPro"/>
</dbReference>
<dbReference type="GO" id="GO:0070534">
    <property type="term" value="P:protein K63-linked ubiquitination"/>
    <property type="evidence" value="ECO:0007669"/>
    <property type="project" value="UniProtKB-UniRule"/>
</dbReference>
<comment type="catalytic activity">
    <reaction evidence="14">
        <text>S-ubiquitinyl-[E2 ubiquitin-conjugating enzyme]-L-cysteine + [acceptor protein]-L-lysine = [E2 ubiquitin-conjugating enzyme]-L-cysteine + N(6)-ubiquitinyl-[acceptor protein]-L-lysine.</text>
        <dbReference type="EC" id="2.3.2.27"/>
    </reaction>
</comment>
<evidence type="ECO:0000256" key="7">
    <source>
        <dbReference type="ARBA" id="ARBA00022728"/>
    </source>
</evidence>
<dbReference type="Pfam" id="PF08606">
    <property type="entry name" value="Prp19"/>
    <property type="match status" value="1"/>
</dbReference>
<keyword evidence="13 14" id="KW-0539">Nucleus</keyword>
<dbReference type="GO" id="GO:0061630">
    <property type="term" value="F:ubiquitin protein ligase activity"/>
    <property type="evidence" value="ECO:0007669"/>
    <property type="project" value="UniProtKB-UniRule"/>
</dbReference>
<comment type="function">
    <text evidence="14">Ubiquitin-protein ligase which is mainly involved pre-mRNA splicing and DNA repair. Required for pre-mRNA splicing as component of the spliceosome.</text>
</comment>